<reference evidence="2 4" key="2">
    <citation type="submission" date="2016-10" db="EMBL/GenBank/DDBJ databases">
        <authorList>
            <person name="Varghese N."/>
            <person name="Submissions S."/>
        </authorList>
    </citation>
    <scope>NUCLEOTIDE SEQUENCE [LARGE SCALE GENOMIC DNA]</scope>
    <source>
        <strain evidence="2 4">BS2773</strain>
    </source>
</reference>
<name>A0A1S2UBM3_9PSED</name>
<keyword evidence="4" id="KW-1185">Reference proteome</keyword>
<evidence type="ECO:0000313" key="2">
    <source>
        <dbReference type="EMBL" id="SEE27596.1"/>
    </source>
</evidence>
<organism evidence="1 3">
    <name type="scientific">Pseudomonas costantinii</name>
    <dbReference type="NCBI Taxonomy" id="168469"/>
    <lineage>
        <taxon>Bacteria</taxon>
        <taxon>Pseudomonadati</taxon>
        <taxon>Pseudomonadota</taxon>
        <taxon>Gammaproteobacteria</taxon>
        <taxon>Pseudomonadales</taxon>
        <taxon>Pseudomonadaceae</taxon>
        <taxon>Pseudomonas</taxon>
    </lineage>
</organism>
<accession>A0A1S2UBM3</accession>
<evidence type="ECO:0000313" key="3">
    <source>
        <dbReference type="Proteomes" id="UP000181661"/>
    </source>
</evidence>
<dbReference type="Proteomes" id="UP000182179">
    <property type="component" value="Unassembled WGS sequence"/>
</dbReference>
<comment type="caution">
    <text evidence="1">The sequence shown here is derived from an EMBL/GenBank/DDBJ whole genome shotgun (WGS) entry which is preliminary data.</text>
</comment>
<reference evidence="1 3" key="1">
    <citation type="submission" date="2016-08" db="EMBL/GenBank/DDBJ databases">
        <title>Draft genome sequence of Pseudomonas costantinii LMG 22119, type strain isolated from cultivated mushroom (Agaricus bisporus) sporophores.</title>
        <authorList>
            <person name="Tambong J.T."/>
        </authorList>
    </citation>
    <scope>NUCLEOTIDE SEQUENCE [LARGE SCALE GENOMIC DNA]</scope>
    <source>
        <strain evidence="1 3">LMG 22119</strain>
    </source>
</reference>
<protein>
    <submittedName>
        <fullName evidence="1">Uncharacterized protein</fullName>
    </submittedName>
</protein>
<proteinExistence type="predicted"/>
<evidence type="ECO:0000313" key="4">
    <source>
        <dbReference type="Proteomes" id="UP000182179"/>
    </source>
</evidence>
<dbReference type="AlphaFoldDB" id="A0A1S2UBM3"/>
<dbReference type="EMBL" id="MDDR01000065">
    <property type="protein sequence ID" value="OIN43834.1"/>
    <property type="molecule type" value="Genomic_DNA"/>
</dbReference>
<dbReference type="EMBL" id="FNTS01000002">
    <property type="protein sequence ID" value="SEE27596.1"/>
    <property type="molecule type" value="Genomic_DNA"/>
</dbReference>
<sequence length="77" mass="8942">MVVMVMVMAGLSIPRRLGLRGLNTFVRQIIAHQSLDKRNFEINNGIKKRHLTLRKLIEIGPTANWRSRNLCLSIRQF</sequence>
<dbReference type="Proteomes" id="UP000181661">
    <property type="component" value="Unassembled WGS sequence"/>
</dbReference>
<evidence type="ECO:0000313" key="1">
    <source>
        <dbReference type="EMBL" id="OIN43834.1"/>
    </source>
</evidence>
<gene>
    <name evidence="1" type="ORF">BFL40_30730</name>
    <name evidence="2" type="ORF">SAMN04515675_4723</name>
</gene>